<keyword evidence="1" id="KW-0812">Transmembrane</keyword>
<evidence type="ECO:0000256" key="1">
    <source>
        <dbReference type="SAM" id="Phobius"/>
    </source>
</evidence>
<feature type="transmembrane region" description="Helical" evidence="1">
    <location>
        <begin position="123"/>
        <end position="140"/>
    </location>
</feature>
<gene>
    <name evidence="2" type="primary">Zranb3</name>
    <name evidence="2" type="ORF">SPIL2461_LOCUS18602</name>
</gene>
<dbReference type="InterPro" id="IPR006750">
    <property type="entry name" value="YdcZ"/>
</dbReference>
<dbReference type="EMBL" id="CAJNIZ010043927">
    <property type="protein sequence ID" value="CAE7673026.1"/>
    <property type="molecule type" value="Genomic_DNA"/>
</dbReference>
<dbReference type="AlphaFoldDB" id="A0A812W8L0"/>
<organism evidence="2 3">
    <name type="scientific">Symbiodinium pilosum</name>
    <name type="common">Dinoflagellate</name>
    <dbReference type="NCBI Taxonomy" id="2952"/>
    <lineage>
        <taxon>Eukaryota</taxon>
        <taxon>Sar</taxon>
        <taxon>Alveolata</taxon>
        <taxon>Dinophyceae</taxon>
        <taxon>Suessiales</taxon>
        <taxon>Symbiodiniaceae</taxon>
        <taxon>Symbiodinium</taxon>
    </lineage>
</organism>
<feature type="transmembrane region" description="Helical" evidence="1">
    <location>
        <begin position="147"/>
        <end position="167"/>
    </location>
</feature>
<keyword evidence="3" id="KW-1185">Reference proteome</keyword>
<protein>
    <submittedName>
        <fullName evidence="2">Zranb3 protein</fullName>
    </submittedName>
</protein>
<name>A0A812W8L0_SYMPI</name>
<keyword evidence="1" id="KW-0472">Membrane</keyword>
<reference evidence="2" key="1">
    <citation type="submission" date="2021-02" db="EMBL/GenBank/DDBJ databases">
        <authorList>
            <person name="Dougan E. K."/>
            <person name="Rhodes N."/>
            <person name="Thang M."/>
            <person name="Chan C."/>
        </authorList>
    </citation>
    <scope>NUCLEOTIDE SEQUENCE</scope>
</reference>
<dbReference type="PANTHER" id="PTHR34821:SF2">
    <property type="entry name" value="INNER MEMBRANE PROTEIN YDCZ"/>
    <property type="match status" value="1"/>
</dbReference>
<dbReference type="Pfam" id="PF04657">
    <property type="entry name" value="DMT_YdcZ"/>
    <property type="match status" value="1"/>
</dbReference>
<feature type="transmembrane region" description="Helical" evidence="1">
    <location>
        <begin position="52"/>
        <end position="72"/>
    </location>
</feature>
<feature type="transmembrane region" description="Helical" evidence="1">
    <location>
        <begin position="21"/>
        <end position="40"/>
    </location>
</feature>
<dbReference type="Proteomes" id="UP000649617">
    <property type="component" value="Unassembled WGS sequence"/>
</dbReference>
<evidence type="ECO:0000313" key="2">
    <source>
        <dbReference type="EMBL" id="CAE7673026.1"/>
    </source>
</evidence>
<dbReference type="PANTHER" id="PTHR34821">
    <property type="entry name" value="INNER MEMBRANE PROTEIN YDCZ"/>
    <property type="match status" value="1"/>
</dbReference>
<comment type="caution">
    <text evidence="2">The sequence shown here is derived from an EMBL/GenBank/DDBJ whole genome shotgun (WGS) entry which is preliminary data.</text>
</comment>
<evidence type="ECO:0000313" key="3">
    <source>
        <dbReference type="Proteomes" id="UP000649617"/>
    </source>
</evidence>
<accession>A0A812W8L0</accession>
<feature type="transmembrane region" description="Helical" evidence="1">
    <location>
        <begin position="92"/>
        <end position="111"/>
    </location>
</feature>
<sequence length="201" mass="22119">MLVLVGMMTAALIFDFRGNRLLLNRYNTFGLLLLAVAVGVEVIDSVSQVHGTYYDIIFYAICSFIAGTCYSIQAKMNKRLARDLGSTARSALFCNVTAMVWAIPLWIVLQSSGIPLSFQEPKWWIWLLCGLQSAFYTYSLAELPKMIGYSVVFVLVLAGKLTTASLADTFGLFSAPRPVSVARFVSVAWGPGLLKYGDYLG</sequence>
<keyword evidence="1" id="KW-1133">Transmembrane helix</keyword>
<proteinExistence type="predicted"/>
<dbReference type="OrthoDB" id="474730at2759"/>
<dbReference type="GO" id="GO:0005886">
    <property type="term" value="C:plasma membrane"/>
    <property type="evidence" value="ECO:0007669"/>
    <property type="project" value="TreeGrafter"/>
</dbReference>